<comment type="caution">
    <text evidence="1">The sequence shown here is derived from an EMBL/GenBank/DDBJ whole genome shotgun (WGS) entry which is preliminary data.</text>
</comment>
<keyword evidence="2" id="KW-1185">Reference proteome</keyword>
<name>A0AAW1H8E6_SAPOF</name>
<dbReference type="EMBL" id="JBDFQZ010000012">
    <property type="protein sequence ID" value="KAK9672325.1"/>
    <property type="molecule type" value="Genomic_DNA"/>
</dbReference>
<gene>
    <name evidence="1" type="ORF">RND81_12G092900</name>
</gene>
<dbReference type="InterPro" id="IPR053085">
    <property type="entry name" value="Jasmonate-induced_protein"/>
</dbReference>
<evidence type="ECO:0000313" key="2">
    <source>
        <dbReference type="Proteomes" id="UP001443914"/>
    </source>
</evidence>
<dbReference type="Proteomes" id="UP001443914">
    <property type="component" value="Unassembled WGS sequence"/>
</dbReference>
<proteinExistence type="predicted"/>
<sequence>MSSTQPRKTLWQAQNGAQLTVSNQTLANLTFFKSINWFGKVSSPGYPAIIHPNASGLFSHLRNTNDKSMAAVIYSGTNQSMQLCAWILAWCAPAKSIEGNKIYVFCGPQSLIESMTDDQIRVSLESSFENSNATDTAAKISANATINDTVPTMATVGANFSLIP</sequence>
<organism evidence="1 2">
    <name type="scientific">Saponaria officinalis</name>
    <name type="common">Common soapwort</name>
    <name type="synonym">Lychnis saponaria</name>
    <dbReference type="NCBI Taxonomy" id="3572"/>
    <lineage>
        <taxon>Eukaryota</taxon>
        <taxon>Viridiplantae</taxon>
        <taxon>Streptophyta</taxon>
        <taxon>Embryophyta</taxon>
        <taxon>Tracheophyta</taxon>
        <taxon>Spermatophyta</taxon>
        <taxon>Magnoliopsida</taxon>
        <taxon>eudicotyledons</taxon>
        <taxon>Gunneridae</taxon>
        <taxon>Pentapetalae</taxon>
        <taxon>Caryophyllales</taxon>
        <taxon>Caryophyllaceae</taxon>
        <taxon>Caryophylleae</taxon>
        <taxon>Saponaria</taxon>
    </lineage>
</organism>
<dbReference type="AlphaFoldDB" id="A0AAW1H8E6"/>
<dbReference type="PANTHER" id="PTHR36482:SF6">
    <property type="entry name" value="JASMONATE-INDUCED PROTEIN HOMOLOG"/>
    <property type="match status" value="1"/>
</dbReference>
<evidence type="ECO:0000313" key="1">
    <source>
        <dbReference type="EMBL" id="KAK9672325.1"/>
    </source>
</evidence>
<reference evidence="1" key="1">
    <citation type="submission" date="2024-03" db="EMBL/GenBank/DDBJ databases">
        <title>WGS assembly of Saponaria officinalis var. Norfolk2.</title>
        <authorList>
            <person name="Jenkins J."/>
            <person name="Shu S."/>
            <person name="Grimwood J."/>
            <person name="Barry K."/>
            <person name="Goodstein D."/>
            <person name="Schmutz J."/>
            <person name="Leebens-Mack J."/>
            <person name="Osbourn A."/>
        </authorList>
    </citation>
    <scope>NUCLEOTIDE SEQUENCE [LARGE SCALE GENOMIC DNA]</scope>
    <source>
        <strain evidence="1">JIC</strain>
    </source>
</reference>
<dbReference type="PANTHER" id="PTHR36482">
    <property type="entry name" value="OSJNBA0024J22.15 PROTEIN"/>
    <property type="match status" value="1"/>
</dbReference>
<protein>
    <submittedName>
        <fullName evidence="1">Uncharacterized protein</fullName>
    </submittedName>
</protein>
<accession>A0AAW1H8E6</accession>